<dbReference type="KEGG" id="bbif:117206568"/>
<gene>
    <name evidence="3" type="primary">LOC117206568</name>
</gene>
<organism evidence="2 3">
    <name type="scientific">Bombus bifarius</name>
    <dbReference type="NCBI Taxonomy" id="103933"/>
    <lineage>
        <taxon>Eukaryota</taxon>
        <taxon>Metazoa</taxon>
        <taxon>Ecdysozoa</taxon>
        <taxon>Arthropoda</taxon>
        <taxon>Hexapoda</taxon>
        <taxon>Insecta</taxon>
        <taxon>Pterygota</taxon>
        <taxon>Neoptera</taxon>
        <taxon>Endopterygota</taxon>
        <taxon>Hymenoptera</taxon>
        <taxon>Apocrita</taxon>
        <taxon>Aculeata</taxon>
        <taxon>Apoidea</taxon>
        <taxon>Anthophila</taxon>
        <taxon>Apidae</taxon>
        <taxon>Bombus</taxon>
        <taxon>Pyrobombus</taxon>
    </lineage>
</organism>
<proteinExistence type="predicted"/>
<keyword evidence="2" id="KW-1185">Reference proteome</keyword>
<accession>A0A6P8LN39</accession>
<dbReference type="RefSeq" id="XP_033301936.1">
    <property type="nucleotide sequence ID" value="XM_033446045.1"/>
</dbReference>
<dbReference type="AlphaFoldDB" id="A0A6P8LN39"/>
<feature type="compositionally biased region" description="Acidic residues" evidence="1">
    <location>
        <begin position="27"/>
        <end position="47"/>
    </location>
</feature>
<reference evidence="3" key="1">
    <citation type="submission" date="2025-08" db="UniProtKB">
        <authorList>
            <consortium name="RefSeq"/>
        </authorList>
    </citation>
    <scope>IDENTIFICATION</scope>
    <source>
        <tissue evidence="3">Muscle</tissue>
    </source>
</reference>
<dbReference type="GeneID" id="117206568"/>
<feature type="region of interest" description="Disordered" evidence="1">
    <location>
        <begin position="18"/>
        <end position="49"/>
    </location>
</feature>
<sequence length="185" mass="20689">STSNEDCSEKKVCEEGQYELGQREVDGESSEYIESGEIEGSPDTEEENFSKVCRNEKRTRILSSSDCVDERTSIQSTSQNVMGEIEIAVDGTQWIKLKAGGSRGRTSVCMIFEDIAGLTGYAKRNIMSGCVTGAFEFIIDRHITEYVKDCTETEAHRVLKNDWTITIVELRSFTTDNFVCKHPAS</sequence>
<evidence type="ECO:0000256" key="1">
    <source>
        <dbReference type="SAM" id="MobiDB-lite"/>
    </source>
</evidence>
<dbReference type="Proteomes" id="UP000515164">
    <property type="component" value="Unplaced"/>
</dbReference>
<feature type="non-terminal residue" evidence="3">
    <location>
        <position position="1"/>
    </location>
</feature>
<name>A0A6P8LN39_9HYME</name>
<evidence type="ECO:0000313" key="3">
    <source>
        <dbReference type="RefSeq" id="XP_033301936.1"/>
    </source>
</evidence>
<evidence type="ECO:0000313" key="2">
    <source>
        <dbReference type="Proteomes" id="UP000515164"/>
    </source>
</evidence>
<protein>
    <submittedName>
        <fullName evidence="3">Uncharacterized protein LOC117206568</fullName>
    </submittedName>
</protein>